<dbReference type="AlphaFoldDB" id="A0A2G9V5S1"/>
<evidence type="ECO:0000256" key="5">
    <source>
        <dbReference type="SAM" id="Phobius"/>
    </source>
</evidence>
<keyword evidence="4 5" id="KW-0472">Membrane</keyword>
<evidence type="ECO:0000313" key="7">
    <source>
        <dbReference type="Proteomes" id="UP000230423"/>
    </source>
</evidence>
<name>A0A2G9V5S1_TELCI</name>
<evidence type="ECO:0000256" key="1">
    <source>
        <dbReference type="ARBA" id="ARBA00004141"/>
    </source>
</evidence>
<keyword evidence="7" id="KW-1185">Reference proteome</keyword>
<reference evidence="6 7" key="1">
    <citation type="submission" date="2015-09" db="EMBL/GenBank/DDBJ databases">
        <title>Draft genome of the parasitic nematode Teladorsagia circumcincta isolate WARC Sus (inbred).</title>
        <authorList>
            <person name="Mitreva M."/>
        </authorList>
    </citation>
    <scope>NUCLEOTIDE SEQUENCE [LARGE SCALE GENOMIC DNA]</scope>
    <source>
        <strain evidence="6 7">S</strain>
    </source>
</reference>
<proteinExistence type="predicted"/>
<sequence length="286" mass="31983">MRQQQEKLDRKSAERNAMRINYLMLSCFQEMVYGCANSCVKFFFFLFNLLICIFGALIFGFSLWANLDKNFGSHLADFVRKVDGADHTHIDEIAKYQASLWILVAVGALLFCVGFLGCCGAACESPILLGLFFFIVMILTAIELGATIFAMSNREKFVEAVQKVMESSAKTPEMRRNLKPIQDLFMCCGATDSTKDVFIKDGICTVDQQQLPDCFTRISHMVESSGETFVREIEFISNPRPLTSNTDTVTASSSPKSTLSCQHRKTTLRTTPIIESLSGINPLNTH</sequence>
<feature type="transmembrane region" description="Helical" evidence="5">
    <location>
        <begin position="129"/>
        <end position="150"/>
    </location>
</feature>
<comment type="subcellular location">
    <subcellularLocation>
        <location evidence="1">Membrane</location>
        <topology evidence="1">Multi-pass membrane protein</topology>
    </subcellularLocation>
</comment>
<keyword evidence="2 5" id="KW-0812">Transmembrane</keyword>
<dbReference type="Pfam" id="PF00335">
    <property type="entry name" value="Tetraspanin"/>
    <property type="match status" value="1"/>
</dbReference>
<dbReference type="OrthoDB" id="5870230at2759"/>
<dbReference type="Proteomes" id="UP000230423">
    <property type="component" value="Unassembled WGS sequence"/>
</dbReference>
<evidence type="ECO:0000256" key="2">
    <source>
        <dbReference type="ARBA" id="ARBA00022692"/>
    </source>
</evidence>
<organism evidence="6 7">
    <name type="scientific">Teladorsagia circumcincta</name>
    <name type="common">Brown stomach worm</name>
    <name type="synonym">Ostertagia circumcincta</name>
    <dbReference type="NCBI Taxonomy" id="45464"/>
    <lineage>
        <taxon>Eukaryota</taxon>
        <taxon>Metazoa</taxon>
        <taxon>Ecdysozoa</taxon>
        <taxon>Nematoda</taxon>
        <taxon>Chromadorea</taxon>
        <taxon>Rhabditida</taxon>
        <taxon>Rhabditina</taxon>
        <taxon>Rhabditomorpha</taxon>
        <taxon>Strongyloidea</taxon>
        <taxon>Trichostrongylidae</taxon>
        <taxon>Teladorsagia</taxon>
    </lineage>
</organism>
<dbReference type="EMBL" id="KZ344987">
    <property type="protein sequence ID" value="PIO77746.1"/>
    <property type="molecule type" value="Genomic_DNA"/>
</dbReference>
<dbReference type="PANTHER" id="PTHR19282">
    <property type="entry name" value="TETRASPANIN"/>
    <property type="match status" value="1"/>
</dbReference>
<accession>A0A2G9V5S1</accession>
<keyword evidence="3 5" id="KW-1133">Transmembrane helix</keyword>
<dbReference type="GO" id="GO:0005886">
    <property type="term" value="C:plasma membrane"/>
    <property type="evidence" value="ECO:0007669"/>
    <property type="project" value="TreeGrafter"/>
</dbReference>
<evidence type="ECO:0000256" key="3">
    <source>
        <dbReference type="ARBA" id="ARBA00022989"/>
    </source>
</evidence>
<dbReference type="PANTHER" id="PTHR19282:SF530">
    <property type="entry name" value="TETRASPANIN"/>
    <property type="match status" value="1"/>
</dbReference>
<evidence type="ECO:0000256" key="4">
    <source>
        <dbReference type="ARBA" id="ARBA00023136"/>
    </source>
</evidence>
<dbReference type="PRINTS" id="PR00259">
    <property type="entry name" value="TMFOUR"/>
</dbReference>
<protein>
    <submittedName>
        <fullName evidence="6">Tetraspanin family protein</fullName>
    </submittedName>
</protein>
<gene>
    <name evidence="6" type="ORF">TELCIR_00087</name>
</gene>
<dbReference type="SUPFAM" id="SSF48652">
    <property type="entry name" value="Tetraspanin"/>
    <property type="match status" value="1"/>
</dbReference>
<dbReference type="InterPro" id="IPR018499">
    <property type="entry name" value="Tetraspanin/Peripherin"/>
</dbReference>
<feature type="transmembrane region" description="Helical" evidence="5">
    <location>
        <begin position="100"/>
        <end position="123"/>
    </location>
</feature>
<evidence type="ECO:0000313" key="6">
    <source>
        <dbReference type="EMBL" id="PIO77746.1"/>
    </source>
</evidence>
<dbReference type="InterPro" id="IPR008952">
    <property type="entry name" value="Tetraspanin_EC2_sf"/>
</dbReference>
<feature type="transmembrane region" description="Helical" evidence="5">
    <location>
        <begin position="42"/>
        <end position="65"/>
    </location>
</feature>